<evidence type="ECO:0000256" key="1">
    <source>
        <dbReference type="ARBA" id="ARBA00004651"/>
    </source>
</evidence>
<dbReference type="PANTHER" id="PTHR11795">
    <property type="entry name" value="BRANCHED-CHAIN AMINO ACID TRANSPORT SYSTEM PERMEASE PROTEIN LIVH"/>
    <property type="match status" value="1"/>
</dbReference>
<dbReference type="Proteomes" id="UP000553963">
    <property type="component" value="Unassembled WGS sequence"/>
</dbReference>
<keyword evidence="3" id="KW-1003">Cell membrane</keyword>
<dbReference type="PANTHER" id="PTHR11795:SF371">
    <property type="entry name" value="HIGH-AFFINITY BRANCHED-CHAIN AMINO ACID TRANSPORT SYSTEM PERMEASE PROTEIN LIVH"/>
    <property type="match status" value="1"/>
</dbReference>
<evidence type="ECO:0000256" key="10">
    <source>
        <dbReference type="SAM" id="Phobius"/>
    </source>
</evidence>
<evidence type="ECO:0000313" key="12">
    <source>
        <dbReference type="Proteomes" id="UP000553963"/>
    </source>
</evidence>
<comment type="similarity">
    <text evidence="9">Belongs to the binding-protein-dependent transport system permease family. LivHM subfamily.</text>
</comment>
<feature type="transmembrane region" description="Helical" evidence="10">
    <location>
        <begin position="156"/>
        <end position="173"/>
    </location>
</feature>
<dbReference type="GO" id="GO:1903806">
    <property type="term" value="P:L-isoleucine import across plasma membrane"/>
    <property type="evidence" value="ECO:0007669"/>
    <property type="project" value="TreeGrafter"/>
</dbReference>
<keyword evidence="6" id="KW-0029">Amino-acid transport</keyword>
<accession>A0A840AH81</accession>
<keyword evidence="12" id="KW-1185">Reference proteome</keyword>
<evidence type="ECO:0000256" key="2">
    <source>
        <dbReference type="ARBA" id="ARBA00022448"/>
    </source>
</evidence>
<proteinExistence type="inferred from homology"/>
<dbReference type="GO" id="GO:0015808">
    <property type="term" value="P:L-alanine transport"/>
    <property type="evidence" value="ECO:0007669"/>
    <property type="project" value="TreeGrafter"/>
</dbReference>
<protein>
    <submittedName>
        <fullName evidence="11">Branched-chain amino acid transport system permease protein</fullName>
    </submittedName>
</protein>
<evidence type="ECO:0000256" key="8">
    <source>
        <dbReference type="ARBA" id="ARBA00023136"/>
    </source>
</evidence>
<dbReference type="RefSeq" id="WP_183397171.1">
    <property type="nucleotide sequence ID" value="NZ_JACIDS010000001.1"/>
</dbReference>
<evidence type="ECO:0000256" key="6">
    <source>
        <dbReference type="ARBA" id="ARBA00022970"/>
    </source>
</evidence>
<evidence type="ECO:0000313" key="11">
    <source>
        <dbReference type="EMBL" id="MBB3929520.1"/>
    </source>
</evidence>
<evidence type="ECO:0000256" key="3">
    <source>
        <dbReference type="ARBA" id="ARBA00022475"/>
    </source>
</evidence>
<dbReference type="CDD" id="cd06582">
    <property type="entry name" value="TM_PBP1_LivH_like"/>
    <property type="match status" value="1"/>
</dbReference>
<feature type="transmembrane region" description="Helical" evidence="10">
    <location>
        <begin position="40"/>
        <end position="60"/>
    </location>
</feature>
<dbReference type="GO" id="GO:0015190">
    <property type="term" value="F:L-leucine transmembrane transporter activity"/>
    <property type="evidence" value="ECO:0007669"/>
    <property type="project" value="TreeGrafter"/>
</dbReference>
<feature type="transmembrane region" description="Helical" evidence="10">
    <location>
        <begin position="104"/>
        <end position="124"/>
    </location>
</feature>
<keyword evidence="8 10" id="KW-0472">Membrane</keyword>
<organism evidence="11 12">
    <name type="scientific">Kaistia hirudinis</name>
    <dbReference type="NCBI Taxonomy" id="1293440"/>
    <lineage>
        <taxon>Bacteria</taxon>
        <taxon>Pseudomonadati</taxon>
        <taxon>Pseudomonadota</taxon>
        <taxon>Alphaproteobacteria</taxon>
        <taxon>Hyphomicrobiales</taxon>
        <taxon>Kaistiaceae</taxon>
        <taxon>Kaistia</taxon>
    </lineage>
</organism>
<dbReference type="InterPro" id="IPR001851">
    <property type="entry name" value="ABC_transp_permease"/>
</dbReference>
<dbReference type="GO" id="GO:0015188">
    <property type="term" value="F:L-isoleucine transmembrane transporter activity"/>
    <property type="evidence" value="ECO:0007669"/>
    <property type="project" value="TreeGrafter"/>
</dbReference>
<gene>
    <name evidence="11" type="ORF">GGR25_000539</name>
</gene>
<keyword evidence="5 10" id="KW-0812">Transmembrane</keyword>
<name>A0A840AH81_9HYPH</name>
<dbReference type="GO" id="GO:0015192">
    <property type="term" value="F:L-phenylalanine transmembrane transporter activity"/>
    <property type="evidence" value="ECO:0007669"/>
    <property type="project" value="TreeGrafter"/>
</dbReference>
<dbReference type="EMBL" id="JACIDS010000001">
    <property type="protein sequence ID" value="MBB3929520.1"/>
    <property type="molecule type" value="Genomic_DNA"/>
</dbReference>
<feature type="transmembrane region" description="Helical" evidence="10">
    <location>
        <begin position="239"/>
        <end position="264"/>
    </location>
</feature>
<dbReference type="GO" id="GO:0005304">
    <property type="term" value="F:L-valine transmembrane transporter activity"/>
    <property type="evidence" value="ECO:0007669"/>
    <property type="project" value="TreeGrafter"/>
</dbReference>
<reference evidence="11 12" key="1">
    <citation type="submission" date="2020-08" db="EMBL/GenBank/DDBJ databases">
        <title>Genomic Encyclopedia of Type Strains, Phase IV (KMG-IV): sequencing the most valuable type-strain genomes for metagenomic binning, comparative biology and taxonomic classification.</title>
        <authorList>
            <person name="Goeker M."/>
        </authorList>
    </citation>
    <scope>NUCLEOTIDE SEQUENCE [LARGE SCALE GENOMIC DNA]</scope>
    <source>
        <strain evidence="11 12">DSM 25966</strain>
    </source>
</reference>
<keyword evidence="7 10" id="KW-1133">Transmembrane helix</keyword>
<dbReference type="InterPro" id="IPR052157">
    <property type="entry name" value="BCAA_transport_permease"/>
</dbReference>
<keyword evidence="2" id="KW-0813">Transport</keyword>
<evidence type="ECO:0000256" key="5">
    <source>
        <dbReference type="ARBA" id="ARBA00022692"/>
    </source>
</evidence>
<evidence type="ECO:0000256" key="4">
    <source>
        <dbReference type="ARBA" id="ARBA00022519"/>
    </source>
</evidence>
<keyword evidence="4" id="KW-0997">Cell inner membrane</keyword>
<comment type="subcellular location">
    <subcellularLocation>
        <location evidence="1">Cell membrane</location>
        <topology evidence="1">Multi-pass membrane protein</topology>
    </subcellularLocation>
</comment>
<sequence>MSLQFLADGLFAGALIGLGAVGLTLTYSILRFSNFTHGDFISWGAYLTLAIVGGIAGVIAPAGRFMPFSFGWPLIVAGLLAMALTGLLALLLDSALFKPLRRTGHGIVMVIASFGASLALRALLEFLFTSEPAYFSRAIQIAVPLGLGIRVTPDQMAMMGLALVVVIAMHLLLTRTHIGRSMRAVSENPALARVVGIDVAAVIRATWLIGGALACVSGIMLGITVQIRPQMGFDLLLPLFAAAILGGIGSVWGAILGGLIVGIAEAAAVQWVGAEFRSAVAFVLLIAVLLIRPRGLFGVREG</sequence>
<dbReference type="GO" id="GO:0042941">
    <property type="term" value="P:D-alanine transmembrane transport"/>
    <property type="evidence" value="ECO:0007669"/>
    <property type="project" value="TreeGrafter"/>
</dbReference>
<feature type="transmembrane region" description="Helical" evidence="10">
    <location>
        <begin position="72"/>
        <end position="92"/>
    </location>
</feature>
<dbReference type="Pfam" id="PF02653">
    <property type="entry name" value="BPD_transp_2"/>
    <property type="match status" value="1"/>
</dbReference>
<evidence type="ECO:0000256" key="7">
    <source>
        <dbReference type="ARBA" id="ARBA00022989"/>
    </source>
</evidence>
<dbReference type="AlphaFoldDB" id="A0A840AH81"/>
<feature type="transmembrane region" description="Helical" evidence="10">
    <location>
        <begin position="6"/>
        <end position="28"/>
    </location>
</feature>
<feature type="transmembrane region" description="Helical" evidence="10">
    <location>
        <begin position="276"/>
        <end position="293"/>
    </location>
</feature>
<comment type="caution">
    <text evidence="11">The sequence shown here is derived from an EMBL/GenBank/DDBJ whole genome shotgun (WGS) entry which is preliminary data.</text>
</comment>
<evidence type="ECO:0000256" key="9">
    <source>
        <dbReference type="ARBA" id="ARBA00037998"/>
    </source>
</evidence>
<dbReference type="GO" id="GO:0005886">
    <property type="term" value="C:plasma membrane"/>
    <property type="evidence" value="ECO:0007669"/>
    <property type="project" value="UniProtKB-SubCell"/>
</dbReference>
<feature type="transmembrane region" description="Helical" evidence="10">
    <location>
        <begin position="207"/>
        <end position="227"/>
    </location>
</feature>